<comment type="caution">
    <text evidence="2">The sequence shown here is derived from an EMBL/GenBank/DDBJ whole genome shotgun (WGS) entry which is preliminary data.</text>
</comment>
<protein>
    <submittedName>
        <fullName evidence="2">Uncharacterized protein</fullName>
    </submittedName>
</protein>
<gene>
    <name evidence="2" type="ORF">BN8_02178</name>
</gene>
<keyword evidence="3" id="KW-1185">Reference proteome</keyword>
<feature type="compositionally biased region" description="Polar residues" evidence="1">
    <location>
        <begin position="1"/>
        <end position="19"/>
    </location>
</feature>
<feature type="region of interest" description="Disordered" evidence="1">
    <location>
        <begin position="1"/>
        <end position="52"/>
    </location>
</feature>
<dbReference type="RefSeq" id="WP_009281696.1">
    <property type="nucleotide sequence ID" value="NZ_CAIT01000006.1"/>
</dbReference>
<reference evidence="2 3" key="1">
    <citation type="journal article" date="2012" name="J. Bacteriol.">
        <title>Genome Sequence of the Filamentous Bacterium Fibrisoma limi BUZ 3T.</title>
        <authorList>
            <person name="Filippini M."/>
            <person name="Qi W."/>
            <person name="Jaenicke S."/>
            <person name="Goesmann A."/>
            <person name="Smits T.H."/>
            <person name="Bagheri H.C."/>
        </authorList>
    </citation>
    <scope>NUCLEOTIDE SEQUENCE [LARGE SCALE GENOMIC DNA]</scope>
    <source>
        <strain evidence="3">BUZ 3T</strain>
    </source>
</reference>
<evidence type="ECO:0000313" key="2">
    <source>
        <dbReference type="EMBL" id="CCH53112.1"/>
    </source>
</evidence>
<dbReference type="AlphaFoldDB" id="I2GGT7"/>
<evidence type="ECO:0000313" key="3">
    <source>
        <dbReference type="Proteomes" id="UP000009309"/>
    </source>
</evidence>
<dbReference type="EMBL" id="CAIT01000006">
    <property type="protein sequence ID" value="CCH53112.1"/>
    <property type="molecule type" value="Genomic_DNA"/>
</dbReference>
<evidence type="ECO:0000256" key="1">
    <source>
        <dbReference type="SAM" id="MobiDB-lite"/>
    </source>
</evidence>
<sequence length="52" mass="5692">MENQESQDPQEPTLGQTDYDSIDFDRATNDNEAAAMESGADLDDETNLGTKP</sequence>
<accession>I2GGT7</accession>
<name>I2GGT7_9BACT</name>
<organism evidence="2 3">
    <name type="scientific">Fibrisoma limi BUZ 3</name>
    <dbReference type="NCBI Taxonomy" id="1185876"/>
    <lineage>
        <taxon>Bacteria</taxon>
        <taxon>Pseudomonadati</taxon>
        <taxon>Bacteroidota</taxon>
        <taxon>Cytophagia</taxon>
        <taxon>Cytophagales</taxon>
        <taxon>Spirosomataceae</taxon>
        <taxon>Fibrisoma</taxon>
    </lineage>
</organism>
<dbReference type="Proteomes" id="UP000009309">
    <property type="component" value="Unassembled WGS sequence"/>
</dbReference>
<proteinExistence type="predicted"/>